<keyword evidence="3" id="KW-1185">Reference proteome</keyword>
<protein>
    <submittedName>
        <fullName evidence="2">Uncharacterized protein</fullName>
    </submittedName>
</protein>
<feature type="transmembrane region" description="Helical" evidence="1">
    <location>
        <begin position="220"/>
        <end position="240"/>
    </location>
</feature>
<evidence type="ECO:0000313" key="3">
    <source>
        <dbReference type="Proteomes" id="UP000179807"/>
    </source>
</evidence>
<dbReference type="GeneID" id="94846699"/>
<feature type="transmembrane region" description="Helical" evidence="1">
    <location>
        <begin position="106"/>
        <end position="127"/>
    </location>
</feature>
<evidence type="ECO:0000313" key="2">
    <source>
        <dbReference type="EMBL" id="OHS95520.1"/>
    </source>
</evidence>
<dbReference type="RefSeq" id="XP_068348657.1">
    <property type="nucleotide sequence ID" value="XM_068511995.1"/>
</dbReference>
<name>A0A1J4J8Q4_9EUKA</name>
<feature type="transmembrane region" description="Helical" evidence="1">
    <location>
        <begin position="287"/>
        <end position="309"/>
    </location>
</feature>
<feature type="transmembrane region" description="Helical" evidence="1">
    <location>
        <begin position="315"/>
        <end position="336"/>
    </location>
</feature>
<accession>A0A1J4J8Q4</accession>
<reference evidence="2" key="1">
    <citation type="submission" date="2016-10" db="EMBL/GenBank/DDBJ databases">
        <authorList>
            <person name="Benchimol M."/>
            <person name="Almeida L.G."/>
            <person name="Vasconcelos A.T."/>
            <person name="Perreira-Neves A."/>
            <person name="Rosa I.A."/>
            <person name="Tasca T."/>
            <person name="Bogo M.R."/>
            <person name="de Souza W."/>
        </authorList>
    </citation>
    <scope>NUCLEOTIDE SEQUENCE [LARGE SCALE GENOMIC DNA]</scope>
    <source>
        <strain evidence="2">K</strain>
    </source>
</reference>
<feature type="transmembrane region" description="Helical" evidence="1">
    <location>
        <begin position="52"/>
        <end position="72"/>
    </location>
</feature>
<gene>
    <name evidence="2" type="ORF">TRFO_38367</name>
</gene>
<keyword evidence="1" id="KW-1133">Transmembrane helix</keyword>
<dbReference type="Proteomes" id="UP000179807">
    <property type="component" value="Unassembled WGS sequence"/>
</dbReference>
<feature type="transmembrane region" description="Helical" evidence="1">
    <location>
        <begin position="252"/>
        <end position="275"/>
    </location>
</feature>
<dbReference type="AlphaFoldDB" id="A0A1J4J8Q4"/>
<comment type="caution">
    <text evidence="2">The sequence shown here is derived from an EMBL/GenBank/DDBJ whole genome shotgun (WGS) entry which is preliminary data.</text>
</comment>
<sequence>MSAAVSSSHSFSTASTQDKFHGLLEVKPIVKVRQITNQFFQYLRDSVPPHKILLQILMYWVLIVWVLNSFFLNSPVLFIDGTVIKTFMSHVAIIQRFTPTGIDTNLFLYFGIAYNVLFIIIFVLYGVAINSLKKTNKIPMYICKISTFFYNGVSHVFGFTGLNMAGDQIGKFISKNPTRTYSQTEVTATYIVFIFLIVFLLYSFYLNYRYSTAILTFRCVLFNPFFSEINCVFIILLYFLSFISALSSHLDIVGKAVIFGIMLITYISFALLVIFKYDFVNIGTKSALIGVTIGSSINTFVQLALSIIVNQLYEALIATEIIVMVAICLITHLLLIKKKEKLLQNLDLIMNDQSLFDSIVKSERIALSLMANGFQIAHPIIMSNEFQKLAIDKFPKSIKILILWARFCSAFPAEAKTLVYLEDQIKKLRIKGRISTFRMQIRLLIHQREALLSPSFKKNLNKISRLSNTARNRQRRFWESVIQGNISDMETASAASQDSVLLIESEINHLISMYPNNQYIARENSKYLLKIRGDVIGFSFWHQNYT</sequence>
<keyword evidence="1" id="KW-0472">Membrane</keyword>
<organism evidence="2 3">
    <name type="scientific">Tritrichomonas foetus</name>
    <dbReference type="NCBI Taxonomy" id="1144522"/>
    <lineage>
        <taxon>Eukaryota</taxon>
        <taxon>Metamonada</taxon>
        <taxon>Parabasalia</taxon>
        <taxon>Tritrichomonadida</taxon>
        <taxon>Tritrichomonadidae</taxon>
        <taxon>Tritrichomonas</taxon>
    </lineage>
</organism>
<feature type="transmembrane region" description="Helical" evidence="1">
    <location>
        <begin position="186"/>
        <end position="208"/>
    </location>
</feature>
<evidence type="ECO:0000256" key="1">
    <source>
        <dbReference type="SAM" id="Phobius"/>
    </source>
</evidence>
<feature type="transmembrane region" description="Helical" evidence="1">
    <location>
        <begin position="148"/>
        <end position="166"/>
    </location>
</feature>
<dbReference type="VEuPathDB" id="TrichDB:TRFO_38367"/>
<proteinExistence type="predicted"/>
<keyword evidence="1" id="KW-0812">Transmembrane</keyword>
<dbReference type="EMBL" id="MLAK01001239">
    <property type="protein sequence ID" value="OHS95520.1"/>
    <property type="molecule type" value="Genomic_DNA"/>
</dbReference>